<comment type="caution">
    <text evidence="1">The sequence shown here is derived from an EMBL/GenBank/DDBJ whole genome shotgun (WGS) entry which is preliminary data.</text>
</comment>
<protein>
    <recommendedName>
        <fullName evidence="3">Peptidase aspartic putative domain-containing protein</fullName>
    </recommendedName>
</protein>
<dbReference type="CDD" id="cd00303">
    <property type="entry name" value="retropepsin_like"/>
    <property type="match status" value="1"/>
</dbReference>
<dbReference type="InterPro" id="IPR021109">
    <property type="entry name" value="Peptidase_aspartic_dom_sf"/>
</dbReference>
<keyword evidence="2" id="KW-1185">Reference proteome</keyword>
<dbReference type="Pfam" id="PF03564">
    <property type="entry name" value="DUF1759"/>
    <property type="match status" value="1"/>
</dbReference>
<dbReference type="OrthoDB" id="6431140at2759"/>
<evidence type="ECO:0000313" key="1">
    <source>
        <dbReference type="EMBL" id="GFT60986.1"/>
    </source>
</evidence>
<proteinExistence type="predicted"/>
<sequence length="876" mass="99623">MDEASIKKMRGRAKSALTRIINSFSDHINKAELPSRIERLDNVFKDFDHYDAMLPEEQSEMEEFEEKYFEMKGKYQSAVDAWNCSSIVNSPSIFSENCSITNFKLPRLNIPQFSGKYTDWLAFKDLYVASVHNNKSLSNVHKFQYLIGLLTECPASIIKHIPVSNATYEEAWNKLMIRFDRKNQIVTSLIKTFLNQPSVSHANCTSLQQLADTSDEVIRGLKSLGEAASSRDVWLIYLLVQKLDSETRQLWAQKTVDDEFPSLDSFIEFLNSRCISLEVLNNNESESKANASVQDSTFTKMLPFKNKSQKCIYCHGAHNLIKSFKFKTLDIGSRKNVISKNSLCFNCFDQHHVKNCPSQLNCKICNKRHNSLIHENYKTTENVISNSAVVNEEQSMRETESFNLSCNTVQGHSVSILPTAMVTVFDSSGQGHDCAVLLDSGSEATFISESLVNKLRIKRSNARINVMGLGSSEAVVTRGSVSVNIAPIYGADKKCLLVDVFILNKLTSDLPSELVSVKDLSYLCSTNLADPNFSIPKKIDLILGADYFFFCCLLPGQIVKSVTDPIAQNTIFGWVVSGKLKIKNDTAHQVNSYRITLSCENSIDQALKRFWELEEIFSLAPRLSEEEEFCEAHFQKTYRVDENGRFIVKLPIFDEEKKLGNSKPLAISRFLAMERKFTKNKHFEEQYKEFMFEYREHKHMTLVKGNDNLISNDRIYYLPHHAVVKPSITYGTASAPFLATRCLKQIAMDCEMDHPDISSIIKNDFYVDDCLSGSGSFENAVQTVDKLSDILLKHGFHLRKWRSNYTALLEHLSSVTVPDSLEIQTDDSLLENIQVNSLLNPNVLIASIYHGIIEQTLRTHITKQIWIQLINNFKRD</sequence>
<dbReference type="GO" id="GO:0071897">
    <property type="term" value="P:DNA biosynthetic process"/>
    <property type="evidence" value="ECO:0007669"/>
    <property type="project" value="UniProtKB-ARBA"/>
</dbReference>
<gene>
    <name evidence="1" type="primary">Fcan01_25301</name>
    <name evidence="1" type="ORF">NPIL_163331</name>
</gene>
<evidence type="ECO:0000313" key="2">
    <source>
        <dbReference type="Proteomes" id="UP000887013"/>
    </source>
</evidence>
<reference evidence="1" key="1">
    <citation type="submission" date="2020-08" db="EMBL/GenBank/DDBJ databases">
        <title>Multicomponent nature underlies the extraordinary mechanical properties of spider dragline silk.</title>
        <authorList>
            <person name="Kono N."/>
            <person name="Nakamura H."/>
            <person name="Mori M."/>
            <person name="Yoshida Y."/>
            <person name="Ohtoshi R."/>
            <person name="Malay A.D."/>
            <person name="Moran D.A.P."/>
            <person name="Tomita M."/>
            <person name="Numata K."/>
            <person name="Arakawa K."/>
        </authorList>
    </citation>
    <scope>NUCLEOTIDE SEQUENCE</scope>
</reference>
<dbReference type="PANTHER" id="PTHR47331">
    <property type="entry name" value="PHD-TYPE DOMAIN-CONTAINING PROTEIN"/>
    <property type="match status" value="1"/>
</dbReference>
<accession>A0A8X6TVH8</accession>
<dbReference type="AlphaFoldDB" id="A0A8X6TVH8"/>
<dbReference type="Gene3D" id="2.40.70.10">
    <property type="entry name" value="Acid Proteases"/>
    <property type="match status" value="1"/>
</dbReference>
<dbReference type="Proteomes" id="UP000887013">
    <property type="component" value="Unassembled WGS sequence"/>
</dbReference>
<dbReference type="InterPro" id="IPR005312">
    <property type="entry name" value="DUF1759"/>
</dbReference>
<name>A0A8X6TVH8_NEPPI</name>
<dbReference type="PANTHER" id="PTHR47331:SF5">
    <property type="entry name" value="RIBONUCLEASE H"/>
    <property type="match status" value="1"/>
</dbReference>
<organism evidence="1 2">
    <name type="scientific">Nephila pilipes</name>
    <name type="common">Giant wood spider</name>
    <name type="synonym">Nephila maculata</name>
    <dbReference type="NCBI Taxonomy" id="299642"/>
    <lineage>
        <taxon>Eukaryota</taxon>
        <taxon>Metazoa</taxon>
        <taxon>Ecdysozoa</taxon>
        <taxon>Arthropoda</taxon>
        <taxon>Chelicerata</taxon>
        <taxon>Arachnida</taxon>
        <taxon>Araneae</taxon>
        <taxon>Araneomorphae</taxon>
        <taxon>Entelegynae</taxon>
        <taxon>Araneoidea</taxon>
        <taxon>Nephilidae</taxon>
        <taxon>Nephila</taxon>
    </lineage>
</organism>
<dbReference type="SUPFAM" id="SSF56672">
    <property type="entry name" value="DNA/RNA polymerases"/>
    <property type="match status" value="1"/>
</dbReference>
<evidence type="ECO:0008006" key="3">
    <source>
        <dbReference type="Google" id="ProtNLM"/>
    </source>
</evidence>
<dbReference type="EMBL" id="BMAW01018940">
    <property type="protein sequence ID" value="GFT60986.1"/>
    <property type="molecule type" value="Genomic_DNA"/>
</dbReference>
<dbReference type="InterPro" id="IPR043502">
    <property type="entry name" value="DNA/RNA_pol_sf"/>
</dbReference>